<dbReference type="InterPro" id="IPR023346">
    <property type="entry name" value="Lysozyme-like_dom_sf"/>
</dbReference>
<gene>
    <name evidence="1" type="ORF">LMG32879_001297</name>
</gene>
<keyword evidence="2" id="KW-1185">Reference proteome</keyword>
<dbReference type="SUPFAM" id="SSF53955">
    <property type="entry name" value="Lysozyme-like"/>
    <property type="match status" value="1"/>
</dbReference>
<organism evidence="1 2">
    <name type="scientific">Brytella acorum</name>
    <dbReference type="NCBI Taxonomy" id="2959299"/>
    <lineage>
        <taxon>Bacteria</taxon>
        <taxon>Pseudomonadati</taxon>
        <taxon>Pseudomonadota</taxon>
        <taxon>Alphaproteobacteria</taxon>
        <taxon>Acetobacterales</taxon>
        <taxon>Acetobacteraceae</taxon>
        <taxon>Brytella</taxon>
    </lineage>
</organism>
<proteinExistence type="predicted"/>
<dbReference type="Gene3D" id="1.20.141.10">
    <property type="entry name" value="Chitosanase, subunit A, domain 1"/>
    <property type="match status" value="1"/>
</dbReference>
<dbReference type="EMBL" id="CATKSH010000006">
    <property type="protein sequence ID" value="CAI9120464.1"/>
    <property type="molecule type" value="Genomic_DNA"/>
</dbReference>
<sequence>MSAGVAGPKTLAALRQETDGHYLALLFALASRQSLAYRSFSNFQRFGSGWIKRLEARLDAAIALAQGRVPAV</sequence>
<evidence type="ECO:0000313" key="2">
    <source>
        <dbReference type="Proteomes" id="UP001176960"/>
    </source>
</evidence>
<dbReference type="AlphaFoldDB" id="A0AA35XXM3"/>
<dbReference type="RefSeq" id="WP_289843537.1">
    <property type="nucleotide sequence ID" value="NZ_CATKSH010000006.1"/>
</dbReference>
<name>A0AA35XXM3_9PROT</name>
<protein>
    <submittedName>
        <fullName evidence="1">Uncharacterized protein</fullName>
    </submittedName>
</protein>
<reference evidence="1" key="1">
    <citation type="submission" date="2023-03" db="EMBL/GenBank/DDBJ databases">
        <authorList>
            <person name="Cleenwerck I."/>
        </authorList>
    </citation>
    <scope>NUCLEOTIDE SEQUENCE</scope>
    <source>
        <strain evidence="1">LMG 32879</strain>
    </source>
</reference>
<comment type="caution">
    <text evidence="1">The sequence shown here is derived from an EMBL/GenBank/DDBJ whole genome shotgun (WGS) entry which is preliminary data.</text>
</comment>
<dbReference type="Proteomes" id="UP001176960">
    <property type="component" value="Unassembled WGS sequence"/>
</dbReference>
<evidence type="ECO:0000313" key="1">
    <source>
        <dbReference type="EMBL" id="CAI9120464.1"/>
    </source>
</evidence>
<accession>A0AA35XXM3</accession>